<keyword evidence="3" id="KW-1185">Reference proteome</keyword>
<reference evidence="3" key="1">
    <citation type="journal article" date="2019" name="Int. J. Syst. Evol. Microbiol.">
        <title>The Global Catalogue of Microorganisms (GCM) 10K type strain sequencing project: providing services to taxonomists for standard genome sequencing and annotation.</title>
        <authorList>
            <consortium name="The Broad Institute Genomics Platform"/>
            <consortium name="The Broad Institute Genome Sequencing Center for Infectious Disease"/>
            <person name="Wu L."/>
            <person name="Ma J."/>
        </authorList>
    </citation>
    <scope>NUCLEOTIDE SEQUENCE [LARGE SCALE GENOMIC DNA]</scope>
    <source>
        <strain evidence="3">JCM 3115</strain>
    </source>
</reference>
<evidence type="ECO:0000313" key="3">
    <source>
        <dbReference type="Proteomes" id="UP000611554"/>
    </source>
</evidence>
<name>A0ABQ2QHH4_9ACTN</name>
<evidence type="ECO:0000313" key="2">
    <source>
        <dbReference type="EMBL" id="GGP79534.1"/>
    </source>
</evidence>
<dbReference type="Proteomes" id="UP000611554">
    <property type="component" value="Unassembled WGS sequence"/>
</dbReference>
<proteinExistence type="predicted"/>
<accession>A0ABQ2QHH4</accession>
<feature type="region of interest" description="Disordered" evidence="1">
    <location>
        <begin position="52"/>
        <end position="72"/>
    </location>
</feature>
<dbReference type="EMBL" id="BMQJ01000001">
    <property type="protein sequence ID" value="GGP79534.1"/>
    <property type="molecule type" value="Genomic_DNA"/>
</dbReference>
<evidence type="ECO:0000256" key="1">
    <source>
        <dbReference type="SAM" id="MobiDB-lite"/>
    </source>
</evidence>
<organism evidence="2 3">
    <name type="scientific">Streptosporangium pseudovulgare</name>
    <dbReference type="NCBI Taxonomy" id="35765"/>
    <lineage>
        <taxon>Bacteria</taxon>
        <taxon>Bacillati</taxon>
        <taxon>Actinomycetota</taxon>
        <taxon>Actinomycetes</taxon>
        <taxon>Streptosporangiales</taxon>
        <taxon>Streptosporangiaceae</taxon>
        <taxon>Streptosporangium</taxon>
    </lineage>
</organism>
<comment type="caution">
    <text evidence="2">The sequence shown here is derived from an EMBL/GenBank/DDBJ whole genome shotgun (WGS) entry which is preliminary data.</text>
</comment>
<feature type="compositionally biased region" description="Polar residues" evidence="1">
    <location>
        <begin position="52"/>
        <end position="66"/>
    </location>
</feature>
<sequence length="121" mass="13454">MLATRELNRSTLARRLLLEREALDAAEAVRRVVACRRDMRLRRTWPYGIGSPRSTRPTWTRPSLTARSLRPRSCGSRCTPFTPATTLTSMNGALLGVVQVAAQRVQTPALVRLAGDLPSRL</sequence>
<gene>
    <name evidence="2" type="ORF">GCM10010140_05050</name>
</gene>
<protein>
    <submittedName>
        <fullName evidence="2">Uncharacterized protein</fullName>
    </submittedName>
</protein>